<proteinExistence type="predicted"/>
<keyword evidence="1" id="KW-0645">Protease</keyword>
<dbReference type="InterPro" id="IPR051201">
    <property type="entry name" value="Chloro_Bact_Ser_Proteases"/>
</dbReference>
<dbReference type="PATRIC" id="fig|1560234.3.peg.272"/>
<sequence>MPYRYRSVFLCMTLALLTLICGCSNRQFISGTRTYQSRNCINVLDVSENEAWKIGIAAASNAFDKVSATPGTNQIHINHYGIIAGQARATIEPVEMRSKSNKHASGFVYDVYAKGAGLNRTLMPGYVAKDFAKELESYIAIQKVRRKVLCGFEKSMVQGSLSRSSGTCWLVDSRGYLVTCEHVAGNKKTLEVILPDGTTHPAAVVITDKANDLAILKINPLPEKYRPIPVALSGISNTGEKIYVLGFPEGERIGNALKMSDGIISSNLGFKNNITEYQVNASINGGNSGGPVLDAHGKAIGVVSAKLVSLELEGIGYIKKSTALALLFAQVGISPMPTITEEFSSEEIYSQYRNSVFLIKRY</sequence>
<dbReference type="EMBL" id="JXMS01000010">
    <property type="protein sequence ID" value="OBQ52376.1"/>
    <property type="molecule type" value="Genomic_DNA"/>
</dbReference>
<dbReference type="STRING" id="1560234.SP90_07285"/>
<comment type="caution">
    <text evidence="4">The sequence shown here is derived from an EMBL/GenBank/DDBJ whole genome shotgun (WGS) entry which is preliminary data.</text>
</comment>
<evidence type="ECO:0000313" key="4">
    <source>
        <dbReference type="EMBL" id="OBQ52376.1"/>
    </source>
</evidence>
<reference evidence="4 5" key="1">
    <citation type="submission" date="2015-01" db="EMBL/GenBank/DDBJ databases">
        <title>Desulfovibrio sp. JC271 draft genome sequence.</title>
        <authorList>
            <person name="Shivani Y."/>
            <person name="Subhash Y."/>
            <person name="Sasikala C."/>
            <person name="Ramana C.V."/>
        </authorList>
    </citation>
    <scope>NUCLEOTIDE SEQUENCE [LARGE SCALE GENOMIC DNA]</scope>
    <source>
        <strain evidence="4 5">JC271</strain>
    </source>
</reference>
<feature type="signal peptide" evidence="3">
    <location>
        <begin position="1"/>
        <end position="26"/>
    </location>
</feature>
<dbReference type="GO" id="GO:0006508">
    <property type="term" value="P:proteolysis"/>
    <property type="evidence" value="ECO:0007669"/>
    <property type="project" value="UniProtKB-KW"/>
</dbReference>
<dbReference type="Proteomes" id="UP000091979">
    <property type="component" value="Unassembled WGS sequence"/>
</dbReference>
<keyword evidence="3" id="KW-0732">Signal</keyword>
<evidence type="ECO:0000313" key="5">
    <source>
        <dbReference type="Proteomes" id="UP000091979"/>
    </source>
</evidence>
<dbReference type="InterPro" id="IPR009003">
    <property type="entry name" value="Peptidase_S1_PA"/>
</dbReference>
<organism evidence="4 5">
    <name type="scientific">Halodesulfovibrio spirochaetisodalis</name>
    <dbReference type="NCBI Taxonomy" id="1560234"/>
    <lineage>
        <taxon>Bacteria</taxon>
        <taxon>Pseudomonadati</taxon>
        <taxon>Thermodesulfobacteriota</taxon>
        <taxon>Desulfovibrionia</taxon>
        <taxon>Desulfovibrionales</taxon>
        <taxon>Desulfovibrionaceae</taxon>
        <taxon>Halodesulfovibrio</taxon>
    </lineage>
</organism>
<accession>A0A1B7XDY9</accession>
<dbReference type="PANTHER" id="PTHR43343">
    <property type="entry name" value="PEPTIDASE S12"/>
    <property type="match status" value="1"/>
</dbReference>
<dbReference type="InterPro" id="IPR001940">
    <property type="entry name" value="Peptidase_S1C"/>
</dbReference>
<feature type="chain" id="PRO_5008600558" description="Serine protease" evidence="3">
    <location>
        <begin position="27"/>
        <end position="362"/>
    </location>
</feature>
<dbReference type="RefSeq" id="WP_066854092.1">
    <property type="nucleotide sequence ID" value="NZ_JXMS01000010.1"/>
</dbReference>
<dbReference type="AlphaFoldDB" id="A0A1B7XDY9"/>
<evidence type="ECO:0000256" key="1">
    <source>
        <dbReference type="ARBA" id="ARBA00022670"/>
    </source>
</evidence>
<evidence type="ECO:0008006" key="6">
    <source>
        <dbReference type="Google" id="ProtNLM"/>
    </source>
</evidence>
<keyword evidence="2" id="KW-0378">Hydrolase</keyword>
<evidence type="ECO:0000256" key="3">
    <source>
        <dbReference type="SAM" id="SignalP"/>
    </source>
</evidence>
<dbReference type="PROSITE" id="PS51257">
    <property type="entry name" value="PROKAR_LIPOPROTEIN"/>
    <property type="match status" value="1"/>
</dbReference>
<dbReference type="PANTHER" id="PTHR43343:SF3">
    <property type="entry name" value="PROTEASE DO-LIKE 8, CHLOROPLASTIC"/>
    <property type="match status" value="1"/>
</dbReference>
<dbReference type="PRINTS" id="PR00834">
    <property type="entry name" value="PROTEASES2C"/>
</dbReference>
<name>A0A1B7XDY9_9BACT</name>
<gene>
    <name evidence="4" type="ORF">SP90_07285</name>
</gene>
<protein>
    <recommendedName>
        <fullName evidence="6">Serine protease</fullName>
    </recommendedName>
</protein>
<keyword evidence="5" id="KW-1185">Reference proteome</keyword>
<dbReference type="Gene3D" id="2.40.10.120">
    <property type="match status" value="1"/>
</dbReference>
<dbReference type="Pfam" id="PF13365">
    <property type="entry name" value="Trypsin_2"/>
    <property type="match status" value="1"/>
</dbReference>
<dbReference type="SUPFAM" id="SSF50494">
    <property type="entry name" value="Trypsin-like serine proteases"/>
    <property type="match status" value="1"/>
</dbReference>
<dbReference type="GO" id="GO:0004252">
    <property type="term" value="F:serine-type endopeptidase activity"/>
    <property type="evidence" value="ECO:0007669"/>
    <property type="project" value="InterPro"/>
</dbReference>
<evidence type="ECO:0000256" key="2">
    <source>
        <dbReference type="ARBA" id="ARBA00022801"/>
    </source>
</evidence>